<evidence type="ECO:0000313" key="2">
    <source>
        <dbReference type="EMBL" id="MFC4653746.1"/>
    </source>
</evidence>
<comment type="caution">
    <text evidence="2">The sequence shown here is derived from an EMBL/GenBank/DDBJ whole genome shotgun (WGS) entry which is preliminary data.</text>
</comment>
<keyword evidence="1" id="KW-0732">Signal</keyword>
<evidence type="ECO:0000256" key="1">
    <source>
        <dbReference type="SAM" id="SignalP"/>
    </source>
</evidence>
<dbReference type="Proteomes" id="UP001595962">
    <property type="component" value="Unassembled WGS sequence"/>
</dbReference>
<name>A0ABV9JHH0_9GAMM</name>
<feature type="chain" id="PRO_5045770633" evidence="1">
    <location>
        <begin position="19"/>
        <end position="264"/>
    </location>
</feature>
<dbReference type="InterPro" id="IPR019613">
    <property type="entry name" value="DUF4198"/>
</dbReference>
<sequence length="264" mass="28672">MKKLALASLLLATTAVSAHTLFILPSHFVASKTGTWVSADVSAGNMTFAVDKGVSPDNVRLVNPQGQVETIAHKYQGKRKSQVDVELTQEGTYRLEMAGPARYFTAYKVNGERKRLMADKESRAKELPANATDVVTMQNRNRSMAFITVNKPSNKVLELTNQGLEFKSSVHPADIVAGEPVTFTFLVDGKPAAGVELDVSTEGERYRDEAGRIEFKTDATGQFSYTPSKAGAFLIEAHYSNKAATAKADQQNEGLTLTLEATLP</sequence>
<feature type="signal peptide" evidence="1">
    <location>
        <begin position="1"/>
        <end position="18"/>
    </location>
</feature>
<dbReference type="InterPro" id="IPR013783">
    <property type="entry name" value="Ig-like_fold"/>
</dbReference>
<gene>
    <name evidence="2" type="ORF">ACFO3I_01780</name>
</gene>
<proteinExistence type="predicted"/>
<dbReference type="EMBL" id="JBHSGB010000001">
    <property type="protein sequence ID" value="MFC4653746.1"/>
    <property type="molecule type" value="Genomic_DNA"/>
</dbReference>
<organism evidence="2 3">
    <name type="scientific">Rheinheimera marina</name>
    <dbReference type="NCBI Taxonomy" id="1774958"/>
    <lineage>
        <taxon>Bacteria</taxon>
        <taxon>Pseudomonadati</taxon>
        <taxon>Pseudomonadota</taxon>
        <taxon>Gammaproteobacteria</taxon>
        <taxon>Chromatiales</taxon>
        <taxon>Chromatiaceae</taxon>
        <taxon>Rheinheimera</taxon>
    </lineage>
</organism>
<protein>
    <submittedName>
        <fullName evidence="2">DUF4198 domain-containing protein</fullName>
    </submittedName>
</protein>
<keyword evidence="3" id="KW-1185">Reference proteome</keyword>
<dbReference type="Pfam" id="PF10670">
    <property type="entry name" value="DUF4198"/>
    <property type="match status" value="1"/>
</dbReference>
<reference evidence="3" key="1">
    <citation type="journal article" date="2019" name="Int. J. Syst. Evol. Microbiol.">
        <title>The Global Catalogue of Microorganisms (GCM) 10K type strain sequencing project: providing services to taxonomists for standard genome sequencing and annotation.</title>
        <authorList>
            <consortium name="The Broad Institute Genomics Platform"/>
            <consortium name="The Broad Institute Genome Sequencing Center for Infectious Disease"/>
            <person name="Wu L."/>
            <person name="Ma J."/>
        </authorList>
    </citation>
    <scope>NUCLEOTIDE SEQUENCE [LARGE SCALE GENOMIC DNA]</scope>
    <source>
        <strain evidence="3">DT28</strain>
    </source>
</reference>
<accession>A0ABV9JHH0</accession>
<dbReference type="Gene3D" id="2.60.40.10">
    <property type="entry name" value="Immunoglobulins"/>
    <property type="match status" value="1"/>
</dbReference>
<evidence type="ECO:0000313" key="3">
    <source>
        <dbReference type="Proteomes" id="UP001595962"/>
    </source>
</evidence>
<dbReference type="RefSeq" id="WP_377331260.1">
    <property type="nucleotide sequence ID" value="NZ_JBHSGB010000001.1"/>
</dbReference>